<accession>A0A8C6U711</accession>
<reference evidence="4" key="2">
    <citation type="submission" date="2025-09" db="UniProtKB">
        <authorList>
            <consortium name="Ensembl"/>
        </authorList>
    </citation>
    <scope>IDENTIFICATION</scope>
</reference>
<dbReference type="Ensembl" id="ENSNMLT00000035858.1">
    <property type="protein sequence ID" value="ENSNMLP00000032195.1"/>
    <property type="gene ID" value="ENSNMLG00000020128.1"/>
</dbReference>
<reference evidence="4" key="1">
    <citation type="submission" date="2025-08" db="UniProtKB">
        <authorList>
            <consortium name="Ensembl"/>
        </authorList>
    </citation>
    <scope>IDENTIFICATION</scope>
</reference>
<evidence type="ECO:0000313" key="4">
    <source>
        <dbReference type="Ensembl" id="ENSNMLP00000032195.1"/>
    </source>
</evidence>
<sequence>MTQNKSVRDREKERGAHVRKCRSNHQTNDRARMQPPPRKVKESQQVKQLFSDQISRLQSKQHQDSELLEEIRSFSKQRATIERDYAQALQRLAGQHQKRDWQRGNSDNITYGDVFGVWRSMVDATAQTASARLSASEEYRKLTLQASRTLRTTRDVHAKKVRPAGVCASVRNCRLLH</sequence>
<dbReference type="Pfam" id="PF00611">
    <property type="entry name" value="FCH"/>
    <property type="match status" value="1"/>
</dbReference>
<dbReference type="AlphaFoldDB" id="A0A8C6U711"/>
<organism evidence="4 5">
    <name type="scientific">Neogobius melanostomus</name>
    <name type="common">round goby</name>
    <dbReference type="NCBI Taxonomy" id="47308"/>
    <lineage>
        <taxon>Eukaryota</taxon>
        <taxon>Metazoa</taxon>
        <taxon>Chordata</taxon>
        <taxon>Craniata</taxon>
        <taxon>Vertebrata</taxon>
        <taxon>Euteleostomi</taxon>
        <taxon>Actinopterygii</taxon>
        <taxon>Neopterygii</taxon>
        <taxon>Teleostei</taxon>
        <taxon>Neoteleostei</taxon>
        <taxon>Acanthomorphata</taxon>
        <taxon>Gobiaria</taxon>
        <taxon>Gobiiformes</taxon>
        <taxon>Gobioidei</taxon>
        <taxon>Gobiidae</taxon>
        <taxon>Benthophilinae</taxon>
        <taxon>Neogobiini</taxon>
        <taxon>Neogobius</taxon>
    </lineage>
</organism>
<dbReference type="Gene3D" id="1.20.1270.60">
    <property type="entry name" value="Arfaptin homology (AH) domain/BAR domain"/>
    <property type="match status" value="1"/>
</dbReference>
<dbReference type="SMART" id="SM00055">
    <property type="entry name" value="FCH"/>
    <property type="match status" value="1"/>
</dbReference>
<dbReference type="GO" id="GO:0030833">
    <property type="term" value="P:regulation of actin filament polymerization"/>
    <property type="evidence" value="ECO:0007669"/>
    <property type="project" value="TreeGrafter"/>
</dbReference>
<evidence type="ECO:0000256" key="1">
    <source>
        <dbReference type="ARBA" id="ARBA00023121"/>
    </source>
</evidence>
<keyword evidence="5" id="KW-1185">Reference proteome</keyword>
<dbReference type="Proteomes" id="UP000694523">
    <property type="component" value="Unplaced"/>
</dbReference>
<feature type="region of interest" description="Disordered" evidence="2">
    <location>
        <begin position="1"/>
        <end position="45"/>
    </location>
</feature>
<dbReference type="GO" id="GO:0007274">
    <property type="term" value="P:neuromuscular synaptic transmission"/>
    <property type="evidence" value="ECO:0007669"/>
    <property type="project" value="TreeGrafter"/>
</dbReference>
<keyword evidence="1" id="KW-0446">Lipid-binding</keyword>
<dbReference type="SUPFAM" id="SSF103657">
    <property type="entry name" value="BAR/IMD domain-like"/>
    <property type="match status" value="1"/>
</dbReference>
<dbReference type="GO" id="GO:0031594">
    <property type="term" value="C:neuromuscular junction"/>
    <property type="evidence" value="ECO:0007669"/>
    <property type="project" value="TreeGrafter"/>
</dbReference>
<dbReference type="InterPro" id="IPR001060">
    <property type="entry name" value="FCH_dom"/>
</dbReference>
<dbReference type="PANTHER" id="PTHR15735">
    <property type="entry name" value="FCH AND DOUBLE SH3 DOMAINS PROTEIN"/>
    <property type="match status" value="1"/>
</dbReference>
<protein>
    <recommendedName>
        <fullName evidence="3">FCH domain-containing protein</fullName>
    </recommendedName>
</protein>
<name>A0A8C6U711_9GOBI</name>
<proteinExistence type="predicted"/>
<dbReference type="InterPro" id="IPR027267">
    <property type="entry name" value="AH/BAR_dom_sf"/>
</dbReference>
<feature type="domain" description="FCH" evidence="3">
    <location>
        <begin position="46"/>
        <end position="139"/>
    </location>
</feature>
<dbReference type="GO" id="GO:0055037">
    <property type="term" value="C:recycling endosome"/>
    <property type="evidence" value="ECO:0007669"/>
    <property type="project" value="TreeGrafter"/>
</dbReference>
<evidence type="ECO:0000259" key="3">
    <source>
        <dbReference type="SMART" id="SM00055"/>
    </source>
</evidence>
<feature type="compositionally biased region" description="Basic and acidic residues" evidence="2">
    <location>
        <begin position="1"/>
        <end position="16"/>
    </location>
</feature>
<evidence type="ECO:0000313" key="5">
    <source>
        <dbReference type="Proteomes" id="UP000694523"/>
    </source>
</evidence>
<dbReference type="GO" id="GO:0008289">
    <property type="term" value="F:lipid binding"/>
    <property type="evidence" value="ECO:0007669"/>
    <property type="project" value="UniProtKB-KW"/>
</dbReference>
<dbReference type="PANTHER" id="PTHR15735:SF4">
    <property type="entry name" value="F-BAR AND DOUBLE SH3 DOMAINS PROTEIN 1"/>
    <property type="match status" value="1"/>
</dbReference>
<evidence type="ECO:0000256" key="2">
    <source>
        <dbReference type="SAM" id="MobiDB-lite"/>
    </source>
</evidence>